<keyword evidence="10" id="KW-1185">Reference proteome</keyword>
<dbReference type="PIRSF" id="PIRSF000505">
    <property type="entry name" value="EPSPS"/>
    <property type="match status" value="1"/>
</dbReference>
<evidence type="ECO:0000256" key="6">
    <source>
        <dbReference type="ARBA" id="ARBA00044633"/>
    </source>
</evidence>
<comment type="caution">
    <text evidence="7">Lacks conserved residue(s) required for the propagation of feature annotation.</text>
</comment>
<feature type="domain" description="Enolpyruvate transferase" evidence="8">
    <location>
        <begin position="10"/>
        <end position="416"/>
    </location>
</feature>
<sequence length="429" mass="47064">MGKLIVNGFKAREGVVEAPPSKALTLRYLLASALSRTWVSLRKLNWGDDTWSMIRGVKPISEIEVRDDYVRTRRGMMVERFRVIDVGESGFTLRVLTGVYSGIDGTTLLIPRGSLIGRPMDELLGALKNLGAKVDRLGSIIRVVGSKLVGGYVMISGSVSSQYISALLYLAPLTEGGIEVSIKPPIKSRPYIDATISVLRDFGINAERSDDTIYVSGSQEFRAVNEEFIVPGDYSLAAYYIALSVLTGIDLRIMNLHRDRAIESEYSFIKYAKEIGVEIEEYEDSVMVKGSSTKSLRPLNADLSDSPDIVMPLALLLTRVQGRSRILGVSHLVYKESNRLRGVAAVLKCLGAGVSVDEANGIIEIEGTHEIKGGCEIDALNDHRIVMMGVIGALSAREPVEIINWEGVSKSWPTFIWDLERLGADIKLA</sequence>
<feature type="binding site" evidence="7">
    <location>
        <position position="22"/>
    </location>
    <ligand>
        <name>3-phosphoshikimate</name>
        <dbReference type="ChEBI" id="CHEBI:145989"/>
    </ligand>
</feature>
<evidence type="ECO:0000256" key="4">
    <source>
        <dbReference type="ARBA" id="ARBA00022679"/>
    </source>
</evidence>
<comment type="subcellular location">
    <subcellularLocation>
        <location evidence="7">Cytoplasm</location>
    </subcellularLocation>
</comment>
<dbReference type="GO" id="GO:0003866">
    <property type="term" value="F:3-phosphoshikimate 1-carboxyvinyltransferase activity"/>
    <property type="evidence" value="ECO:0007669"/>
    <property type="project" value="UniProtKB-UniRule"/>
</dbReference>
<dbReference type="Pfam" id="PF00275">
    <property type="entry name" value="EPSP_synthase"/>
    <property type="match status" value="1"/>
</dbReference>
<dbReference type="GeneID" id="9751138"/>
<name>E1QT41_VULDI</name>
<feature type="binding site" evidence="7">
    <location>
        <position position="118"/>
    </location>
    <ligand>
        <name>phosphoenolpyruvate</name>
        <dbReference type="ChEBI" id="CHEBI:58702"/>
    </ligand>
</feature>
<dbReference type="EMBL" id="CP002100">
    <property type="protein sequence ID" value="ADN49633.1"/>
    <property type="molecule type" value="Genomic_DNA"/>
</dbReference>
<dbReference type="InterPro" id="IPR006264">
    <property type="entry name" value="EPSP_synthase"/>
</dbReference>
<dbReference type="EC" id="2.5.1.19" evidence="7"/>
<dbReference type="PANTHER" id="PTHR21090">
    <property type="entry name" value="AROM/DEHYDROQUINATE SYNTHASE"/>
    <property type="match status" value="1"/>
</dbReference>
<reference evidence="10" key="2">
    <citation type="journal article" date="2010" name="Stand. Genomic Sci.">
        <title>Complete genome sequence of Vulcanisaeta distributa type strain (IC-017T).</title>
        <authorList>
            <person name="Mavromatis K."/>
            <person name="Sikorski J."/>
            <person name="Pabst E."/>
            <person name="Teshima H."/>
            <person name="Lapidus A."/>
            <person name="Lucas S."/>
            <person name="Nolan M."/>
            <person name="Glavina Del Rio T."/>
            <person name="Cheng J."/>
            <person name="Bruce D."/>
            <person name="Goodwin L."/>
            <person name="Pitluck S."/>
            <person name="Liolios K."/>
            <person name="Ivanova N."/>
            <person name="Mikhailova N."/>
            <person name="Pati A."/>
            <person name="Chen A."/>
            <person name="Palaniappan K."/>
            <person name="Land M."/>
            <person name="Hauser L."/>
            <person name="Chang Y."/>
            <person name="Jeffries C."/>
            <person name="Rohde M."/>
            <person name="Spring S."/>
            <person name="Goker M."/>
            <person name="Wirth R."/>
            <person name="Woyke T."/>
            <person name="Bristow J."/>
            <person name="Eisen J."/>
            <person name="Markowitz V."/>
            <person name="Hugenholtz P."/>
            <person name="Klenk H."/>
            <person name="Kyrpides N."/>
        </authorList>
    </citation>
    <scope>NUCLEOTIDE SEQUENCE [LARGE SCALE GENOMIC DNA]</scope>
    <source>
        <strain evidence="10">DSM 14429 / JCM 11212 / NBRC 100878 / IC-017</strain>
    </source>
</reference>
<dbReference type="OrthoDB" id="43788at2157"/>
<organism evidence="9 10">
    <name type="scientific">Vulcanisaeta distributa (strain DSM 14429 / JCM 11212 / NBRC 100878 / IC-017)</name>
    <dbReference type="NCBI Taxonomy" id="572478"/>
    <lineage>
        <taxon>Archaea</taxon>
        <taxon>Thermoproteota</taxon>
        <taxon>Thermoprotei</taxon>
        <taxon>Thermoproteales</taxon>
        <taxon>Thermoproteaceae</taxon>
        <taxon>Vulcanisaeta</taxon>
    </lineage>
</organism>
<dbReference type="RefSeq" id="WP_013335358.1">
    <property type="nucleotide sequence ID" value="NC_014537.1"/>
</dbReference>
<feature type="active site" description="Proton acceptor" evidence="7">
    <location>
        <position position="308"/>
    </location>
</feature>
<feature type="binding site" evidence="7">
    <location>
        <position position="308"/>
    </location>
    <ligand>
        <name>3-phosphoshikimate</name>
        <dbReference type="ChEBI" id="CHEBI:145989"/>
    </ligand>
</feature>
<feature type="binding site" evidence="7">
    <location>
        <position position="339"/>
    </location>
    <ligand>
        <name>phosphoenolpyruvate</name>
        <dbReference type="ChEBI" id="CHEBI:58702"/>
    </ligand>
</feature>
<evidence type="ECO:0000256" key="3">
    <source>
        <dbReference type="ARBA" id="ARBA00022605"/>
    </source>
</evidence>
<dbReference type="HAMAP" id="MF_00210">
    <property type="entry name" value="EPSP_synth"/>
    <property type="match status" value="1"/>
</dbReference>
<feature type="binding site" evidence="7">
    <location>
        <position position="335"/>
    </location>
    <ligand>
        <name>3-phosphoshikimate</name>
        <dbReference type="ChEBI" id="CHEBI:145989"/>
    </ligand>
</feature>
<dbReference type="HOGENOM" id="CLU_024321_0_0_2"/>
<comment type="similarity">
    <text evidence="2 7">Belongs to the EPSP synthase family.</text>
</comment>
<evidence type="ECO:0000259" key="8">
    <source>
        <dbReference type="Pfam" id="PF00275"/>
    </source>
</evidence>
<reference evidence="9 10" key="1">
    <citation type="journal article" date="2010" name="Stand. Genomic Sci.">
        <title>Complete genome sequence of Vulcanisaeta distributa type strain (IC-017).</title>
        <authorList>
            <person name="Mavromatis K."/>
            <person name="Sikorski J."/>
            <person name="Pabst E."/>
            <person name="Teshima H."/>
            <person name="Lapidus A."/>
            <person name="Lucas S."/>
            <person name="Nolan M."/>
            <person name="Glavina Del Rio T."/>
            <person name="Cheng J.F."/>
            <person name="Bruce D."/>
            <person name="Goodwin L."/>
            <person name="Pitluck S."/>
            <person name="Liolios K."/>
            <person name="Ivanova N."/>
            <person name="Mikhailova N."/>
            <person name="Pati A."/>
            <person name="Chen A."/>
            <person name="Palaniappan K."/>
            <person name="Land M."/>
            <person name="Hauser L."/>
            <person name="Chang Y.J."/>
            <person name="Jeffries C.D."/>
            <person name="Rohde M."/>
            <person name="Spring S."/>
            <person name="Goker M."/>
            <person name="Wirth R."/>
            <person name="Woyke T."/>
            <person name="Bristow J."/>
            <person name="Eisen J.A."/>
            <person name="Markowitz V."/>
            <person name="Hugenholtz P."/>
            <person name="Klenk H.P."/>
            <person name="Kyrpides N.C."/>
        </authorList>
    </citation>
    <scope>NUCLEOTIDE SEQUENCE [LARGE SCALE GENOMIC DNA]</scope>
    <source>
        <strain evidence="10">DSM 14429 / JCM 11212 / NBRC 100878 / IC-017</strain>
    </source>
</reference>
<feature type="binding site" evidence="7">
    <location>
        <position position="162"/>
    </location>
    <ligand>
        <name>3-phosphoshikimate</name>
        <dbReference type="ChEBI" id="CHEBI:145989"/>
    </ligand>
</feature>
<evidence type="ECO:0000313" key="10">
    <source>
        <dbReference type="Proteomes" id="UP000006681"/>
    </source>
</evidence>
<dbReference type="GO" id="GO:0008652">
    <property type="term" value="P:amino acid biosynthetic process"/>
    <property type="evidence" value="ECO:0007669"/>
    <property type="project" value="UniProtKB-KW"/>
</dbReference>
<dbReference type="Proteomes" id="UP000006681">
    <property type="component" value="Chromosome"/>
</dbReference>
<evidence type="ECO:0000256" key="2">
    <source>
        <dbReference type="ARBA" id="ARBA00009948"/>
    </source>
</evidence>
<proteinExistence type="inferred from homology"/>
<dbReference type="eggNOG" id="arCOG04134">
    <property type="taxonomic scope" value="Archaea"/>
</dbReference>
<comment type="function">
    <text evidence="7">Catalyzes the transfer of the enolpyruvyl moiety of phosphoenolpyruvate (PEP) to the 5-hydroxyl of shikimate-3-phosphate (S3P) to produce enolpyruvyl shikimate-3-phosphate and inorganic phosphate.</text>
</comment>
<gene>
    <name evidence="7" type="primary">aroA</name>
    <name evidence="9" type="ordered locus">Vdis_0221</name>
</gene>
<evidence type="ECO:0000256" key="5">
    <source>
        <dbReference type="ARBA" id="ARBA00023141"/>
    </source>
</evidence>
<comment type="subunit">
    <text evidence="7">Monomer.</text>
</comment>
<feature type="binding site" evidence="7">
    <location>
        <position position="27"/>
    </location>
    <ligand>
        <name>3-phosphoshikimate</name>
        <dbReference type="ChEBI" id="CHEBI:145989"/>
    </ligand>
</feature>
<feature type="binding site" evidence="7">
    <location>
        <position position="160"/>
    </location>
    <ligand>
        <name>3-phosphoshikimate</name>
        <dbReference type="ChEBI" id="CHEBI:145989"/>
    </ligand>
</feature>
<feature type="binding site" evidence="7">
    <location>
        <position position="384"/>
    </location>
    <ligand>
        <name>phosphoenolpyruvate</name>
        <dbReference type="ChEBI" id="CHEBI:58702"/>
    </ligand>
</feature>
<dbReference type="InterPro" id="IPR036968">
    <property type="entry name" value="Enolpyruvate_Tfrase_sf"/>
</dbReference>
<dbReference type="SUPFAM" id="SSF55205">
    <property type="entry name" value="EPT/RTPC-like"/>
    <property type="match status" value="1"/>
</dbReference>
<feature type="binding site" evidence="7">
    <location>
        <position position="188"/>
    </location>
    <ligand>
        <name>3-phosphoshikimate</name>
        <dbReference type="ChEBI" id="CHEBI:145989"/>
    </ligand>
</feature>
<dbReference type="NCBIfam" id="TIGR01356">
    <property type="entry name" value="aroA"/>
    <property type="match status" value="1"/>
</dbReference>
<comment type="pathway">
    <text evidence="1">Metabolic intermediate biosynthesis; chorismate biosynthesis; chorismate from D-erythrose 4-phosphate and phosphoenolpyruvate: step 6/7.</text>
</comment>
<feature type="binding site" evidence="7">
    <location>
        <position position="162"/>
    </location>
    <ligand>
        <name>phosphoenolpyruvate</name>
        <dbReference type="ChEBI" id="CHEBI:58702"/>
    </ligand>
</feature>
<evidence type="ECO:0000256" key="7">
    <source>
        <dbReference type="HAMAP-Rule" id="MF_00210"/>
    </source>
</evidence>
<evidence type="ECO:0000256" key="1">
    <source>
        <dbReference type="ARBA" id="ARBA00004811"/>
    </source>
</evidence>
<dbReference type="UniPathway" id="UPA00053">
    <property type="reaction ID" value="UER00089"/>
</dbReference>
<dbReference type="GO" id="GO:0009073">
    <property type="term" value="P:aromatic amino acid family biosynthetic process"/>
    <property type="evidence" value="ECO:0007669"/>
    <property type="project" value="UniProtKB-KW"/>
</dbReference>
<dbReference type="CDD" id="cd01556">
    <property type="entry name" value="EPSP_synthase"/>
    <property type="match status" value="1"/>
</dbReference>
<dbReference type="AlphaFoldDB" id="E1QT41"/>
<accession>E1QT41</accession>
<protein>
    <recommendedName>
        <fullName evidence="7">3-phosphoshikimate 1-carboxyvinyltransferase</fullName>
        <ecNumber evidence="7">2.5.1.19</ecNumber>
    </recommendedName>
    <alternativeName>
        <fullName evidence="7">5-enolpyruvylshikimate-3-phosphate synthase</fullName>
        <shortName evidence="7">EPSP synthase</shortName>
        <shortName evidence="7">EPSPS</shortName>
    </alternativeName>
</protein>
<dbReference type="InterPro" id="IPR013792">
    <property type="entry name" value="RNA3'P_cycl/enolpyr_Trfase_a/b"/>
</dbReference>
<keyword evidence="3 7" id="KW-0028">Amino-acid biosynthesis</keyword>
<comment type="catalytic activity">
    <reaction evidence="6">
        <text>3-phosphoshikimate + phosphoenolpyruvate = 5-O-(1-carboxyvinyl)-3-phosphoshikimate + phosphate</text>
        <dbReference type="Rhea" id="RHEA:21256"/>
        <dbReference type="ChEBI" id="CHEBI:43474"/>
        <dbReference type="ChEBI" id="CHEBI:57701"/>
        <dbReference type="ChEBI" id="CHEBI:58702"/>
        <dbReference type="ChEBI" id="CHEBI:145989"/>
        <dbReference type="EC" id="2.5.1.19"/>
    </reaction>
    <physiologicalReaction direction="left-to-right" evidence="6">
        <dbReference type="Rhea" id="RHEA:21257"/>
    </physiologicalReaction>
</comment>
<dbReference type="PANTHER" id="PTHR21090:SF5">
    <property type="entry name" value="PENTAFUNCTIONAL AROM POLYPEPTIDE"/>
    <property type="match status" value="1"/>
</dbReference>
<feature type="binding site" evidence="7">
    <location>
        <position position="22"/>
    </location>
    <ligand>
        <name>phosphoenolpyruvate</name>
        <dbReference type="ChEBI" id="CHEBI:58702"/>
    </ligand>
</feature>
<dbReference type="Gene3D" id="3.65.10.10">
    <property type="entry name" value="Enolpyruvate transferase domain"/>
    <property type="match status" value="2"/>
</dbReference>
<keyword evidence="4 7" id="KW-0808">Transferase</keyword>
<dbReference type="STRING" id="572478.Vdis_0221"/>
<dbReference type="GO" id="GO:0005737">
    <property type="term" value="C:cytoplasm"/>
    <property type="evidence" value="ECO:0007669"/>
    <property type="project" value="UniProtKB-SubCell"/>
</dbReference>
<dbReference type="GO" id="GO:0009423">
    <property type="term" value="P:chorismate biosynthetic process"/>
    <property type="evidence" value="ECO:0007669"/>
    <property type="project" value="UniProtKB-UniRule"/>
</dbReference>
<dbReference type="KEGG" id="vdi:Vdis_0221"/>
<dbReference type="InterPro" id="IPR001986">
    <property type="entry name" value="Enolpyruvate_Tfrase_dom"/>
</dbReference>
<keyword evidence="7" id="KW-0963">Cytoplasm</keyword>
<feature type="binding site" evidence="7">
    <location>
        <position position="161"/>
    </location>
    <ligand>
        <name>3-phosphoshikimate</name>
        <dbReference type="ChEBI" id="CHEBI:145989"/>
    </ligand>
</feature>
<keyword evidence="5 7" id="KW-0057">Aromatic amino acid biosynthesis</keyword>
<evidence type="ECO:0000313" key="9">
    <source>
        <dbReference type="EMBL" id="ADN49633.1"/>
    </source>
</evidence>
<feature type="binding site" evidence="7">
    <location>
        <position position="410"/>
    </location>
    <ligand>
        <name>phosphoenolpyruvate</name>
        <dbReference type="ChEBI" id="CHEBI:58702"/>
    </ligand>
</feature>
<feature type="binding site" evidence="7">
    <location>
        <position position="90"/>
    </location>
    <ligand>
        <name>phosphoenolpyruvate</name>
        <dbReference type="ChEBI" id="CHEBI:58702"/>
    </ligand>
</feature>